<reference evidence="2" key="1">
    <citation type="submission" date="2023-10" db="EMBL/GenBank/DDBJ databases">
        <title>Genome assembly of Pristionchus species.</title>
        <authorList>
            <person name="Yoshida K."/>
            <person name="Sommer R.J."/>
        </authorList>
    </citation>
    <scope>NUCLEOTIDE SEQUENCE</scope>
    <source>
        <strain evidence="2">RS5133</strain>
    </source>
</reference>
<dbReference type="InterPro" id="IPR027417">
    <property type="entry name" value="P-loop_NTPase"/>
</dbReference>
<feature type="non-terminal residue" evidence="2">
    <location>
        <position position="1"/>
    </location>
</feature>
<feature type="domain" description="Guanylate kinase-like" evidence="1">
    <location>
        <begin position="27"/>
        <end position="152"/>
    </location>
</feature>
<comment type="caution">
    <text evidence="2">The sequence shown here is derived from an EMBL/GenBank/DDBJ whole genome shotgun (WGS) entry which is preliminary data.</text>
</comment>
<feature type="non-terminal residue" evidence="2">
    <location>
        <position position="152"/>
    </location>
</feature>
<dbReference type="Gene3D" id="3.40.50.300">
    <property type="entry name" value="P-loop containing nucleotide triphosphate hydrolases"/>
    <property type="match status" value="1"/>
</dbReference>
<keyword evidence="3" id="KW-1185">Reference proteome</keyword>
<evidence type="ECO:0000313" key="3">
    <source>
        <dbReference type="Proteomes" id="UP001432322"/>
    </source>
</evidence>
<protein>
    <recommendedName>
        <fullName evidence="1">Guanylate kinase-like domain-containing protein</fullName>
    </recommendedName>
</protein>
<proteinExistence type="predicted"/>
<organism evidence="2 3">
    <name type="scientific">Pristionchus fissidentatus</name>
    <dbReference type="NCBI Taxonomy" id="1538716"/>
    <lineage>
        <taxon>Eukaryota</taxon>
        <taxon>Metazoa</taxon>
        <taxon>Ecdysozoa</taxon>
        <taxon>Nematoda</taxon>
        <taxon>Chromadorea</taxon>
        <taxon>Rhabditida</taxon>
        <taxon>Rhabditina</taxon>
        <taxon>Diplogasteromorpha</taxon>
        <taxon>Diplogasteroidea</taxon>
        <taxon>Neodiplogasteridae</taxon>
        <taxon>Pristionchus</taxon>
    </lineage>
</organism>
<gene>
    <name evidence="2" type="ORF">PFISCL1PPCAC_18511</name>
</gene>
<dbReference type="InterPro" id="IPR050716">
    <property type="entry name" value="MAGUK"/>
</dbReference>
<evidence type="ECO:0000259" key="1">
    <source>
        <dbReference type="PROSITE" id="PS50052"/>
    </source>
</evidence>
<dbReference type="InterPro" id="IPR008144">
    <property type="entry name" value="Guanylate_kin-like_dom"/>
</dbReference>
<dbReference type="PANTHER" id="PTHR23122">
    <property type="entry name" value="MEMBRANE-ASSOCIATED GUANYLATE KINASE MAGUK"/>
    <property type="match status" value="1"/>
</dbReference>
<evidence type="ECO:0000313" key="2">
    <source>
        <dbReference type="EMBL" id="GMT27214.1"/>
    </source>
</evidence>
<dbReference type="InterPro" id="IPR008145">
    <property type="entry name" value="GK/Ca_channel_bsu"/>
</dbReference>
<name>A0AAV5W5I2_9BILA</name>
<dbReference type="AlphaFoldDB" id="A0AAV5W5I2"/>
<dbReference type="EMBL" id="BTSY01000005">
    <property type="protein sequence ID" value="GMT27214.1"/>
    <property type="molecule type" value="Genomic_DNA"/>
</dbReference>
<dbReference type="Pfam" id="PF00625">
    <property type="entry name" value="Guanylate_kin"/>
    <property type="match status" value="1"/>
</dbReference>
<dbReference type="SUPFAM" id="SSF52540">
    <property type="entry name" value="P-loop containing nucleoside triphosphate hydrolases"/>
    <property type="match status" value="1"/>
</dbReference>
<dbReference type="PROSITE" id="PS50052">
    <property type="entry name" value="GUANYLATE_KINASE_2"/>
    <property type="match status" value="1"/>
</dbReference>
<dbReference type="Proteomes" id="UP001432322">
    <property type="component" value="Unassembled WGS sequence"/>
</dbReference>
<accession>A0AAV5W5I2</accession>
<sequence length="152" mass="17693">WNLFFGSTKNEDEPVKEINRMDEITLGKTVMIIGVMENEINSELVDRHPQQFESTVTDNTRTPREGEVDNRNYRFVSLKHFVENVYCHRYVDMNIIKGNLYGITYTNVKNIIKQGRHCLLQPNGEQTIIRLKKIGIDPIVILIKASNIEKIM</sequence>